<keyword evidence="2 7" id="KW-0001">2Fe-2S</keyword>
<evidence type="ECO:0000256" key="6">
    <source>
        <dbReference type="ARBA" id="ARBA00034078"/>
    </source>
</evidence>
<evidence type="ECO:0000313" key="9">
    <source>
        <dbReference type="Proteomes" id="UP000623678"/>
    </source>
</evidence>
<reference evidence="8" key="1">
    <citation type="submission" date="2020-08" db="EMBL/GenBank/DDBJ databases">
        <title>Genome public.</title>
        <authorList>
            <person name="Liu C."/>
            <person name="Sun Q."/>
        </authorList>
    </citation>
    <scope>NUCLEOTIDE SEQUENCE</scope>
    <source>
        <strain evidence="8">NSJ-64</strain>
    </source>
</reference>
<dbReference type="SUPFAM" id="SSF52833">
    <property type="entry name" value="Thioredoxin-like"/>
    <property type="match status" value="1"/>
</dbReference>
<dbReference type="FunFam" id="3.40.30.10:FF:000015">
    <property type="entry name" value="NADH-quinone oxidoreductase subunit E"/>
    <property type="match status" value="1"/>
</dbReference>
<dbReference type="Pfam" id="PF01257">
    <property type="entry name" value="2Fe-2S_thioredx"/>
    <property type="match status" value="1"/>
</dbReference>
<evidence type="ECO:0000313" key="8">
    <source>
        <dbReference type="EMBL" id="MBC8585445.1"/>
    </source>
</evidence>
<dbReference type="RefSeq" id="WP_262395224.1">
    <property type="nucleotide sequence ID" value="NZ_JACRTD010000004.1"/>
</dbReference>
<organism evidence="8 9">
    <name type="scientific">Youxingia wuxianensis</name>
    <dbReference type="NCBI Taxonomy" id="2763678"/>
    <lineage>
        <taxon>Bacteria</taxon>
        <taxon>Bacillati</taxon>
        <taxon>Bacillota</taxon>
        <taxon>Clostridia</taxon>
        <taxon>Eubacteriales</taxon>
        <taxon>Oscillospiraceae</taxon>
        <taxon>Youxingia</taxon>
    </lineage>
</organism>
<feature type="binding site" evidence="7">
    <location>
        <position position="135"/>
    </location>
    <ligand>
        <name>[2Fe-2S] cluster</name>
        <dbReference type="ChEBI" id="CHEBI:190135"/>
    </ligand>
</feature>
<name>A0A926ESG1_9FIRM</name>
<dbReference type="Gene3D" id="3.40.30.10">
    <property type="entry name" value="Glutaredoxin"/>
    <property type="match status" value="1"/>
</dbReference>
<dbReference type="Gene3D" id="1.10.10.1590">
    <property type="entry name" value="NADH-quinone oxidoreductase subunit E"/>
    <property type="match status" value="1"/>
</dbReference>
<dbReference type="GO" id="GO:0046872">
    <property type="term" value="F:metal ion binding"/>
    <property type="evidence" value="ECO:0007669"/>
    <property type="project" value="UniProtKB-KW"/>
</dbReference>
<dbReference type="GO" id="GO:0016491">
    <property type="term" value="F:oxidoreductase activity"/>
    <property type="evidence" value="ECO:0007669"/>
    <property type="project" value="InterPro"/>
</dbReference>
<dbReference type="InterPro" id="IPR028431">
    <property type="entry name" value="NADP_DH_HndA-like"/>
</dbReference>
<dbReference type="InterPro" id="IPR042128">
    <property type="entry name" value="NuoE_dom"/>
</dbReference>
<dbReference type="Proteomes" id="UP000623678">
    <property type="component" value="Unassembled WGS sequence"/>
</dbReference>
<dbReference type="CDD" id="cd03064">
    <property type="entry name" value="TRX_Fd_NuoE"/>
    <property type="match status" value="1"/>
</dbReference>
<feature type="binding site" evidence="7">
    <location>
        <position position="131"/>
    </location>
    <ligand>
        <name>[2Fe-2S] cluster</name>
        <dbReference type="ChEBI" id="CHEBI:190135"/>
    </ligand>
</feature>
<dbReference type="GO" id="GO:0051537">
    <property type="term" value="F:2 iron, 2 sulfur cluster binding"/>
    <property type="evidence" value="ECO:0007669"/>
    <property type="project" value="UniProtKB-KW"/>
</dbReference>
<dbReference type="InterPro" id="IPR041921">
    <property type="entry name" value="NuoE_N"/>
</dbReference>
<dbReference type="PIRSF" id="PIRSF000216">
    <property type="entry name" value="NADH_DH_24kDa"/>
    <property type="match status" value="1"/>
</dbReference>
<protein>
    <submittedName>
        <fullName evidence="8">NAD(P)H-dependent oxidoreductase subunit E</fullName>
    </submittedName>
</protein>
<keyword evidence="4 7" id="KW-0408">Iron</keyword>
<keyword evidence="5 7" id="KW-0411">Iron-sulfur</keyword>
<proteinExistence type="inferred from homology"/>
<dbReference type="AlphaFoldDB" id="A0A926ESG1"/>
<comment type="cofactor">
    <cofactor evidence="6">
        <name>[2Fe-2S] cluster</name>
        <dbReference type="ChEBI" id="CHEBI:190135"/>
    </cofactor>
</comment>
<dbReference type="PANTHER" id="PTHR43342">
    <property type="entry name" value="NADH-QUINONE OXIDOREDUCTASE, E SUBUNIT"/>
    <property type="match status" value="1"/>
</dbReference>
<dbReference type="PANTHER" id="PTHR43342:SF2">
    <property type="entry name" value="POTENTIAL NAD-REDUCING HYDROGENASE SUBUNIT"/>
    <property type="match status" value="1"/>
</dbReference>
<keyword evidence="3 7" id="KW-0479">Metal-binding</keyword>
<evidence type="ECO:0000256" key="5">
    <source>
        <dbReference type="ARBA" id="ARBA00023014"/>
    </source>
</evidence>
<comment type="cofactor">
    <cofactor evidence="7">
        <name>[2Fe-2S] cluster</name>
        <dbReference type="ChEBI" id="CHEBI:190135"/>
    </cofactor>
    <text evidence="7">Binds 1 [2Fe-2S] cluster.</text>
</comment>
<keyword evidence="9" id="KW-1185">Reference proteome</keyword>
<comment type="similarity">
    <text evidence="1">Belongs to the complex I 24 kDa subunit family.</text>
</comment>
<feature type="binding site" evidence="7">
    <location>
        <position position="90"/>
    </location>
    <ligand>
        <name>[2Fe-2S] cluster</name>
        <dbReference type="ChEBI" id="CHEBI:190135"/>
    </ligand>
</feature>
<sequence length="163" mass="17780">MANTKTIVPFKGTAEQEQKLHEVIKAHKGQKGALMPVLQQAQEIYGYLPIEVQKIISLGLDIPLEEIYGVVTFYSQFSLNPKGEYKISVCLGTACYVKGSGDIFNKLSEKLGIESGQCTPDGKFSLDACRCIGACGLAPVLTVNDDVYGRLTVDDIDQILAKY</sequence>
<evidence type="ECO:0000256" key="2">
    <source>
        <dbReference type="ARBA" id="ARBA00022714"/>
    </source>
</evidence>
<feature type="binding site" evidence="7">
    <location>
        <position position="95"/>
    </location>
    <ligand>
        <name>[2Fe-2S] cluster</name>
        <dbReference type="ChEBI" id="CHEBI:190135"/>
    </ligand>
</feature>
<evidence type="ECO:0000256" key="3">
    <source>
        <dbReference type="ARBA" id="ARBA00022723"/>
    </source>
</evidence>
<evidence type="ECO:0000256" key="1">
    <source>
        <dbReference type="ARBA" id="ARBA00010643"/>
    </source>
</evidence>
<evidence type="ECO:0000256" key="7">
    <source>
        <dbReference type="PIRSR" id="PIRSR000216-1"/>
    </source>
</evidence>
<gene>
    <name evidence="8" type="ORF">H8705_07600</name>
</gene>
<dbReference type="EMBL" id="JACRTD010000004">
    <property type="protein sequence ID" value="MBC8585445.1"/>
    <property type="molecule type" value="Genomic_DNA"/>
</dbReference>
<comment type="caution">
    <text evidence="8">The sequence shown here is derived from an EMBL/GenBank/DDBJ whole genome shotgun (WGS) entry which is preliminary data.</text>
</comment>
<accession>A0A926ESG1</accession>
<evidence type="ECO:0000256" key="4">
    <source>
        <dbReference type="ARBA" id="ARBA00023004"/>
    </source>
</evidence>
<dbReference type="InterPro" id="IPR036249">
    <property type="entry name" value="Thioredoxin-like_sf"/>
</dbReference>
<dbReference type="InterPro" id="IPR002023">
    <property type="entry name" value="NuoE-like"/>
</dbReference>